<feature type="binding site" evidence="5">
    <location>
        <begin position="13"/>
        <end position="19"/>
    </location>
    <ligand>
        <name>NADP(+)</name>
        <dbReference type="ChEBI" id="CHEBI:58349"/>
    </ligand>
</feature>
<dbReference type="HAMAP" id="MF_00956">
    <property type="entry name" value="GDP_fucose_synth"/>
    <property type="match status" value="1"/>
</dbReference>
<dbReference type="PANTHER" id="PTHR43238">
    <property type="entry name" value="GDP-L-FUCOSE SYNTHASE"/>
    <property type="match status" value="1"/>
</dbReference>
<keyword evidence="5" id="KW-0511">Multifunctional enzyme</keyword>
<dbReference type="InterPro" id="IPR036291">
    <property type="entry name" value="NAD(P)-bd_dom_sf"/>
</dbReference>
<comment type="function">
    <text evidence="5">Catalyzes the two-step NADP-dependent conversion of GDP-4-dehydro-6-deoxy-D-mannose to GDP-fucose, involving an epimerase and a reductase reaction.</text>
</comment>
<evidence type="ECO:0000259" key="6">
    <source>
        <dbReference type="Pfam" id="PF01370"/>
    </source>
</evidence>
<comment type="similarity">
    <text evidence="1 5">Belongs to the NAD(P)-dependent epimerase/dehydratase family. Fucose synthase subfamily.</text>
</comment>
<reference evidence="7 8" key="1">
    <citation type="submission" date="2017-06" db="EMBL/GenBank/DDBJ databases">
        <title>Novel microbial phyla capable of carbon fixation and sulfur reduction in deep-sea sediments.</title>
        <authorList>
            <person name="Huang J."/>
            <person name="Baker B."/>
            <person name="Wang Y."/>
        </authorList>
    </citation>
    <scope>NUCLEOTIDE SEQUENCE [LARGE SCALE GENOMIC DNA]</scope>
    <source>
        <strain evidence="7">B3_LCP</strain>
    </source>
</reference>
<dbReference type="GO" id="GO:0042351">
    <property type="term" value="P:'de novo' GDP-L-fucose biosynthetic process"/>
    <property type="evidence" value="ECO:0007669"/>
    <property type="project" value="UniProtKB-UniRule"/>
</dbReference>
<dbReference type="Proteomes" id="UP000319619">
    <property type="component" value="Unassembled WGS sequence"/>
</dbReference>
<dbReference type="EC" id="1.1.1.271" evidence="5"/>
<dbReference type="EMBL" id="NJBN01000009">
    <property type="protein sequence ID" value="TKJ38592.1"/>
    <property type="molecule type" value="Genomic_DNA"/>
</dbReference>
<dbReference type="PANTHER" id="PTHR43238:SF1">
    <property type="entry name" value="GDP-L-FUCOSE SYNTHASE"/>
    <property type="match status" value="1"/>
</dbReference>
<dbReference type="GO" id="GO:0070401">
    <property type="term" value="F:NADP+ binding"/>
    <property type="evidence" value="ECO:0007669"/>
    <property type="project" value="UniProtKB-UniRule"/>
</dbReference>
<proteinExistence type="inferred from homology"/>
<dbReference type="UniPathway" id="UPA00128">
    <property type="reaction ID" value="UER00191"/>
</dbReference>
<dbReference type="GO" id="GO:0016853">
    <property type="term" value="F:isomerase activity"/>
    <property type="evidence" value="ECO:0007669"/>
    <property type="project" value="UniProtKB-KW"/>
</dbReference>
<dbReference type="GO" id="GO:0050577">
    <property type="term" value="F:GDP-L-fucose synthase activity"/>
    <property type="evidence" value="ECO:0007669"/>
    <property type="project" value="UniProtKB-UniRule"/>
</dbReference>
<feature type="binding site" evidence="5">
    <location>
        <position position="189"/>
    </location>
    <ligand>
        <name>substrate</name>
    </ligand>
</feature>
<feature type="domain" description="NAD-dependent epimerase/dehydratase" evidence="6">
    <location>
        <begin position="9"/>
        <end position="239"/>
    </location>
</feature>
<sequence>MSFWRDKRVVVTGGAGFVGSHVVDILKQNGAEVFVPRKRDFDLMKLEDGLRCFLDAKPDMVIHGAAYYGGIWINQVHPGKIYYENLIMGANVIEACRLAGIEKFVGVGTACSYPGYLEGNLSEENLWDGPLHDSVRNYGLTKKMMQVQCWAYKKQYDFNGTHLILTNLYGPLDSYNEQRSHVVAALIRKFVEATLEDKLEVEVWGTGKPVREFLFVEDCAEAIVRAAEIYNDVEPLNIGTGIGTSIRELVELVQDISGFRGELHWNTDKPDGQMVKILNVNKMQGTLNWKPPTDLRTGLEKTIKWYRENKQEADARF</sequence>
<dbReference type="InterPro" id="IPR028614">
    <property type="entry name" value="GDP_fucose/colitose_synth"/>
</dbReference>
<comment type="catalytic activity">
    <reaction evidence="5">
        <text>GDP-beta-L-fucose + NADP(+) = GDP-4-dehydro-alpha-D-rhamnose + NADPH + H(+)</text>
        <dbReference type="Rhea" id="RHEA:18885"/>
        <dbReference type="ChEBI" id="CHEBI:15378"/>
        <dbReference type="ChEBI" id="CHEBI:57273"/>
        <dbReference type="ChEBI" id="CHEBI:57783"/>
        <dbReference type="ChEBI" id="CHEBI:57964"/>
        <dbReference type="ChEBI" id="CHEBI:58349"/>
        <dbReference type="EC" id="1.1.1.271"/>
    </reaction>
</comment>
<dbReference type="AlphaFoldDB" id="A0A532UUQ0"/>
<feature type="binding site" evidence="5">
    <location>
        <position position="142"/>
    </location>
    <ligand>
        <name>NADP(+)</name>
        <dbReference type="ChEBI" id="CHEBI:58349"/>
    </ligand>
</feature>
<keyword evidence="4 5" id="KW-0413">Isomerase</keyword>
<feature type="site" description="Important for catalytic activity" evidence="5">
    <location>
        <position position="111"/>
    </location>
</feature>
<feature type="site" description="Important for catalytic activity" evidence="5">
    <location>
        <position position="109"/>
    </location>
</feature>
<feature type="binding site" evidence="5">
    <location>
        <position position="211"/>
    </location>
    <ligand>
        <name>substrate</name>
    </ligand>
</feature>
<dbReference type="SUPFAM" id="SSF51735">
    <property type="entry name" value="NAD(P)-binding Rossmann-fold domains"/>
    <property type="match status" value="1"/>
</dbReference>
<comment type="caution">
    <text evidence="5">Lacks conserved residue(s) required for the propagation of feature annotation.</text>
</comment>
<feature type="binding site" evidence="5">
    <location>
        <position position="181"/>
    </location>
    <ligand>
        <name>NADP(+)</name>
        <dbReference type="ChEBI" id="CHEBI:58349"/>
    </ligand>
</feature>
<evidence type="ECO:0000256" key="4">
    <source>
        <dbReference type="ARBA" id="ARBA00023235"/>
    </source>
</evidence>
<comment type="caution">
    <text evidence="7">The sequence shown here is derived from an EMBL/GenBank/DDBJ whole genome shotgun (WGS) entry which is preliminary data.</text>
</comment>
<dbReference type="InterPro" id="IPR001509">
    <property type="entry name" value="Epimerase_deHydtase"/>
</dbReference>
<accession>A0A532UUQ0</accession>
<dbReference type="Gene3D" id="3.90.25.10">
    <property type="entry name" value="UDP-galactose 4-epimerase, domain 1"/>
    <property type="match status" value="1"/>
</dbReference>
<name>A0A532UUQ0_UNCL8</name>
<feature type="active site" description="Proton donor/acceptor" evidence="5">
    <location>
        <position position="138"/>
    </location>
</feature>
<protein>
    <recommendedName>
        <fullName evidence="5">GDP-L-fucose synthase</fullName>
        <ecNumber evidence="5">1.1.1.271</ecNumber>
    </recommendedName>
    <alternativeName>
        <fullName evidence="5">GDP-4-keto-6-deoxy-D-mannose-3,5-epimerase-4-reductase</fullName>
    </alternativeName>
</protein>
<evidence type="ECO:0000256" key="3">
    <source>
        <dbReference type="ARBA" id="ARBA00023002"/>
    </source>
</evidence>
<evidence type="ECO:0000313" key="7">
    <source>
        <dbReference type="EMBL" id="TKJ38592.1"/>
    </source>
</evidence>
<dbReference type="Pfam" id="PF01370">
    <property type="entry name" value="Epimerase"/>
    <property type="match status" value="1"/>
</dbReference>
<keyword evidence="3 5" id="KW-0560">Oxidoreductase</keyword>
<evidence type="ECO:0000256" key="2">
    <source>
        <dbReference type="ARBA" id="ARBA00022857"/>
    </source>
</evidence>
<gene>
    <name evidence="5" type="primary">fcl</name>
    <name evidence="7" type="ORF">CEE37_12580</name>
</gene>
<dbReference type="Gene3D" id="3.40.50.720">
    <property type="entry name" value="NAD(P)-binding Rossmann-like Domain"/>
    <property type="match status" value="1"/>
</dbReference>
<feature type="binding site" evidence="5">
    <location>
        <position position="204"/>
    </location>
    <ligand>
        <name>substrate</name>
    </ligand>
</feature>
<evidence type="ECO:0000256" key="5">
    <source>
        <dbReference type="HAMAP-Rule" id="MF_00956"/>
    </source>
</evidence>
<evidence type="ECO:0000256" key="1">
    <source>
        <dbReference type="ARBA" id="ARBA00005959"/>
    </source>
</evidence>
<feature type="binding site" evidence="5">
    <location>
        <position position="271"/>
    </location>
    <ligand>
        <name>substrate</name>
    </ligand>
</feature>
<comment type="pathway">
    <text evidence="5">Nucleotide-sugar biosynthesis; GDP-L-fucose biosynthesis via de novo pathway; GDP-L-fucose from GDP-alpha-D-mannose: step 2/2.</text>
</comment>
<keyword evidence="2 5" id="KW-0521">NADP</keyword>
<evidence type="ECO:0000313" key="8">
    <source>
        <dbReference type="Proteomes" id="UP000319619"/>
    </source>
</evidence>
<organism evidence="7 8">
    <name type="scientific">candidate division LCP-89 bacterium B3_LCP</name>
    <dbReference type="NCBI Taxonomy" id="2012998"/>
    <lineage>
        <taxon>Bacteria</taxon>
        <taxon>Pseudomonadati</taxon>
        <taxon>Bacteria division LCP-89</taxon>
    </lineage>
</organism>